<comment type="caution">
    <text evidence="1">The sequence shown here is derived from an EMBL/GenBank/DDBJ whole genome shotgun (WGS) entry which is preliminary data.</text>
</comment>
<gene>
    <name evidence="1" type="ORF">NDU88_002511</name>
</gene>
<keyword evidence="2" id="KW-1185">Reference proteome</keyword>
<accession>A0AAV7KTU9</accession>
<protein>
    <submittedName>
        <fullName evidence="1">Uncharacterized protein</fullName>
    </submittedName>
</protein>
<organism evidence="1 2">
    <name type="scientific">Pleurodeles waltl</name>
    <name type="common">Iberian ribbed newt</name>
    <dbReference type="NCBI Taxonomy" id="8319"/>
    <lineage>
        <taxon>Eukaryota</taxon>
        <taxon>Metazoa</taxon>
        <taxon>Chordata</taxon>
        <taxon>Craniata</taxon>
        <taxon>Vertebrata</taxon>
        <taxon>Euteleostomi</taxon>
        <taxon>Amphibia</taxon>
        <taxon>Batrachia</taxon>
        <taxon>Caudata</taxon>
        <taxon>Salamandroidea</taxon>
        <taxon>Salamandridae</taxon>
        <taxon>Pleurodelinae</taxon>
        <taxon>Pleurodeles</taxon>
    </lineage>
</organism>
<evidence type="ECO:0000313" key="1">
    <source>
        <dbReference type="EMBL" id="KAJ1082343.1"/>
    </source>
</evidence>
<name>A0AAV7KTU9_PLEWA</name>
<reference evidence="1" key="1">
    <citation type="journal article" date="2022" name="bioRxiv">
        <title>Sequencing and chromosome-scale assembly of the giantPleurodeles waltlgenome.</title>
        <authorList>
            <person name="Brown T."/>
            <person name="Elewa A."/>
            <person name="Iarovenko S."/>
            <person name="Subramanian E."/>
            <person name="Araus A.J."/>
            <person name="Petzold A."/>
            <person name="Susuki M."/>
            <person name="Suzuki K.-i.T."/>
            <person name="Hayashi T."/>
            <person name="Toyoda A."/>
            <person name="Oliveira C."/>
            <person name="Osipova E."/>
            <person name="Leigh N.D."/>
            <person name="Simon A."/>
            <person name="Yun M.H."/>
        </authorList>
    </citation>
    <scope>NUCLEOTIDE SEQUENCE</scope>
    <source>
        <strain evidence="1">20211129_DDA</strain>
        <tissue evidence="1">Liver</tissue>
    </source>
</reference>
<evidence type="ECO:0000313" key="2">
    <source>
        <dbReference type="Proteomes" id="UP001066276"/>
    </source>
</evidence>
<sequence>MLWDYSGVQQLPHSLDDLSVEPAGFEIDATKAETSPPSLGLIYQTIMAQHKQTQGDSKKARVAPKQLQVAVSKIAKTCSEIGERIATIESRADVLETDLGAVVQQTVMRDTQLSDIQWKIEDFENRQPRNNLRILGIQEGDTLDRTTAMKARINQMYLDQDIVKAQRHRQECYKFSEKVGKLLAYNTRQKVTQDAIIAIKDSQGQIVRRDLEISKVFKDYYSVLYQQENHPLCDLGGKISQYLNETPGPRLSEDENRQLAAPISPDEITAALASLPNGKATGPDMMAMEF</sequence>
<dbReference type="Proteomes" id="UP001066276">
    <property type="component" value="Chromosome 12"/>
</dbReference>
<dbReference type="AlphaFoldDB" id="A0AAV7KTU9"/>
<dbReference type="EMBL" id="JANPWB010000016">
    <property type="protein sequence ID" value="KAJ1082343.1"/>
    <property type="molecule type" value="Genomic_DNA"/>
</dbReference>
<proteinExistence type="predicted"/>